<reference evidence="2 4" key="2">
    <citation type="submission" date="2016-12" db="EMBL/GenBank/DDBJ databases">
        <title>Clostridium tepidum sp. nov., a close relative of Clostridium sporogenes and Clostridium botulinum Group I.</title>
        <authorList>
            <person name="Dobritsa A.P."/>
            <person name="Kutumbaka K.K."/>
            <person name="Werner K."/>
            <person name="Wiedmann M."/>
            <person name="Asmus A."/>
            <person name="Samadpour M."/>
        </authorList>
    </citation>
    <scope>NUCLEOTIDE SEQUENCE [LARGE SCALE GENOMIC DNA]</scope>
    <source>
        <strain evidence="2 4">IEH 97212</strain>
    </source>
</reference>
<dbReference type="Pfam" id="PF03091">
    <property type="entry name" value="CutA1"/>
    <property type="match status" value="1"/>
</dbReference>
<accession>A0A1S9IEC8</accession>
<dbReference type="Proteomes" id="UP000190206">
    <property type="component" value="Unassembled WGS sequence"/>
</dbReference>
<dbReference type="InterPro" id="IPR004323">
    <property type="entry name" value="Ion_tolerance_CutA"/>
</dbReference>
<keyword evidence="3" id="KW-1185">Reference proteome</keyword>
<dbReference type="OrthoDB" id="1690807at2"/>
<dbReference type="EMBL" id="MRAD01000002">
    <property type="protein sequence ID" value="OOO63316.1"/>
    <property type="molecule type" value="Genomic_DNA"/>
</dbReference>
<organism evidence="2 4">
    <name type="scientific">Clostridium tepidum</name>
    <dbReference type="NCBI Taxonomy" id="1962263"/>
    <lineage>
        <taxon>Bacteria</taxon>
        <taxon>Bacillati</taxon>
        <taxon>Bacillota</taxon>
        <taxon>Clostridia</taxon>
        <taxon>Eubacteriales</taxon>
        <taxon>Clostridiaceae</taxon>
        <taxon>Clostridium</taxon>
    </lineage>
</organism>
<dbReference type="PANTHER" id="PTHR41774">
    <property type="match status" value="1"/>
</dbReference>
<reference evidence="1 3" key="1">
    <citation type="submission" date="2016-12" db="EMBL/GenBank/DDBJ databases">
        <title>Clostridium tepidum sp. nov., a close relative of Clostridium sporogenes and Clostridium botulinum Group I.</title>
        <authorList>
            <person name="Dobritsa A.P."/>
            <person name="Kutumbaka K."/>
            <person name="Werner K."/>
            <person name="Samadpour M."/>
        </authorList>
    </citation>
    <scope>NUCLEOTIDE SEQUENCE [LARGE SCALE GENOMIC DNA]</scope>
    <source>
        <strain evidence="1 3">PE</strain>
    </source>
</reference>
<dbReference type="RefSeq" id="WP_078022978.1">
    <property type="nucleotide sequence ID" value="NZ_JADPGM010000001.1"/>
</dbReference>
<dbReference type="AlphaFoldDB" id="A0A1S9IEC8"/>
<evidence type="ECO:0000313" key="1">
    <source>
        <dbReference type="EMBL" id="OOO63316.1"/>
    </source>
</evidence>
<dbReference type="STRING" id="1962263.BS637_02690"/>
<protein>
    <submittedName>
        <fullName evidence="2">Cytochrome C biogenesis protein</fullName>
    </submittedName>
</protein>
<gene>
    <name evidence="1" type="ORF">BS637_02690</name>
    <name evidence="2" type="ORF">BS638_04755</name>
</gene>
<name>A0A1S9IEC8_9CLOT</name>
<dbReference type="InterPro" id="IPR036069">
    <property type="entry name" value="DUF34/NIF3_sf"/>
</dbReference>
<dbReference type="EMBL" id="MRAE01000007">
    <property type="protein sequence ID" value="OOO68612.1"/>
    <property type="molecule type" value="Genomic_DNA"/>
</dbReference>
<dbReference type="GO" id="GO:0010038">
    <property type="term" value="P:response to metal ion"/>
    <property type="evidence" value="ECO:0007669"/>
    <property type="project" value="InterPro"/>
</dbReference>
<proteinExistence type="predicted"/>
<evidence type="ECO:0000313" key="3">
    <source>
        <dbReference type="Proteomes" id="UP000190206"/>
    </source>
</evidence>
<sequence length="111" mass="12597">MEFDFFKIETFIPEQYVKKLRTELNNIGALTIGGNYDNCMAVSKIKGSWRPLDGSDPFNGEIGEICEAEECKIEFSCAKSIVKDTITTIKKVHPYEIPVINIIPILNSFEF</sequence>
<evidence type="ECO:0000313" key="2">
    <source>
        <dbReference type="EMBL" id="OOO68612.1"/>
    </source>
</evidence>
<comment type="caution">
    <text evidence="2">The sequence shown here is derived from an EMBL/GenBank/DDBJ whole genome shotgun (WGS) entry which is preliminary data.</text>
</comment>
<dbReference type="SUPFAM" id="SSF102705">
    <property type="entry name" value="NIF3 (NGG1p interacting factor 3)-like"/>
    <property type="match status" value="1"/>
</dbReference>
<dbReference type="PANTHER" id="PTHR41774:SF1">
    <property type="entry name" value="NGG1P INTERACTING FACTOR NIF3"/>
    <property type="match status" value="1"/>
</dbReference>
<dbReference type="InterPro" id="IPR015867">
    <property type="entry name" value="N-reg_PII/ATP_PRibTrfase_C"/>
</dbReference>
<dbReference type="Proteomes" id="UP000190256">
    <property type="component" value="Unassembled WGS sequence"/>
</dbReference>
<evidence type="ECO:0000313" key="4">
    <source>
        <dbReference type="Proteomes" id="UP000190256"/>
    </source>
</evidence>
<dbReference type="Gene3D" id="3.30.70.120">
    <property type="match status" value="1"/>
</dbReference>